<gene>
    <name evidence="1" type="ORF">ACFYNZ_15305</name>
</gene>
<protein>
    <submittedName>
        <fullName evidence="1">Uncharacterized protein</fullName>
    </submittedName>
</protein>
<reference evidence="1 2" key="1">
    <citation type="submission" date="2024-10" db="EMBL/GenBank/DDBJ databases">
        <title>The Natural Products Discovery Center: Release of the First 8490 Sequenced Strains for Exploring Actinobacteria Biosynthetic Diversity.</title>
        <authorList>
            <person name="Kalkreuter E."/>
            <person name="Kautsar S.A."/>
            <person name="Yang D."/>
            <person name="Bader C.D."/>
            <person name="Teijaro C.N."/>
            <person name="Fluegel L."/>
            <person name="Davis C.M."/>
            <person name="Simpson J.R."/>
            <person name="Lauterbach L."/>
            <person name="Steele A.D."/>
            <person name="Gui C."/>
            <person name="Meng S."/>
            <person name="Li G."/>
            <person name="Viehrig K."/>
            <person name="Ye F."/>
            <person name="Su P."/>
            <person name="Kiefer A.F."/>
            <person name="Nichols A."/>
            <person name="Cepeda A.J."/>
            <person name="Yan W."/>
            <person name="Fan B."/>
            <person name="Jiang Y."/>
            <person name="Adhikari A."/>
            <person name="Zheng C.-J."/>
            <person name="Schuster L."/>
            <person name="Cowan T.M."/>
            <person name="Smanski M.J."/>
            <person name="Chevrette M.G."/>
            <person name="De Carvalho L.P.S."/>
            <person name="Shen B."/>
        </authorList>
    </citation>
    <scope>NUCLEOTIDE SEQUENCE [LARGE SCALE GENOMIC DNA]</scope>
    <source>
        <strain evidence="1 2">NPDC007147</strain>
    </source>
</reference>
<accession>A0ABW6KSI4</accession>
<comment type="caution">
    <text evidence="1">The sequence shown here is derived from an EMBL/GenBank/DDBJ whole genome shotgun (WGS) entry which is preliminary data.</text>
</comment>
<evidence type="ECO:0000313" key="2">
    <source>
        <dbReference type="Proteomes" id="UP001601197"/>
    </source>
</evidence>
<proteinExistence type="predicted"/>
<dbReference type="Proteomes" id="UP001601197">
    <property type="component" value="Unassembled WGS sequence"/>
</dbReference>
<name>A0ABW6KSI4_9ACTN</name>
<organism evidence="1 2">
    <name type="scientific">Streptomyces kebangsaanensis</name>
    <dbReference type="NCBI Taxonomy" id="864058"/>
    <lineage>
        <taxon>Bacteria</taxon>
        <taxon>Bacillati</taxon>
        <taxon>Actinomycetota</taxon>
        <taxon>Actinomycetes</taxon>
        <taxon>Kitasatosporales</taxon>
        <taxon>Streptomycetaceae</taxon>
        <taxon>Streptomyces</taxon>
    </lineage>
</organism>
<dbReference type="EMBL" id="JBIAFJ010000011">
    <property type="protein sequence ID" value="MFE9170870.1"/>
    <property type="molecule type" value="Genomic_DNA"/>
</dbReference>
<dbReference type="RefSeq" id="WP_388347407.1">
    <property type="nucleotide sequence ID" value="NZ_JBIAFJ010000011.1"/>
</dbReference>
<keyword evidence="2" id="KW-1185">Reference proteome</keyword>
<sequence>MNGRAGDMQRLLALLALTAESGPTDIEAFVDNIERQDLLVLIANLADLALRGMSQPGANPARRTALCSWLRTELARQIAADGA</sequence>
<evidence type="ECO:0000313" key="1">
    <source>
        <dbReference type="EMBL" id="MFE9170870.1"/>
    </source>
</evidence>